<dbReference type="AlphaFoldDB" id="A0A9X9PYQ4"/>
<protein>
    <submittedName>
        <fullName evidence="1">Uncharacterized protein</fullName>
    </submittedName>
</protein>
<comment type="caution">
    <text evidence="1">The sequence shown here is derived from an EMBL/GenBank/DDBJ whole genome shotgun (WGS) entry which is preliminary data.</text>
</comment>
<dbReference type="EMBL" id="CYRY02009721">
    <property type="protein sequence ID" value="VCW77989.1"/>
    <property type="molecule type" value="Genomic_DNA"/>
</dbReference>
<sequence>MVLGKESRFPGCGLRLLNGSHRVLCWCLKRLCLVPRSPVYRRADAGPARAPSGLLVRTAHIEEGGQNPDRLKAASLPYTENRPGTLAAFTQGNS</sequence>
<proteinExistence type="predicted"/>
<keyword evidence="2" id="KW-1185">Reference proteome</keyword>
<evidence type="ECO:0000313" key="1">
    <source>
        <dbReference type="EMBL" id="VCW77989.1"/>
    </source>
</evidence>
<evidence type="ECO:0000313" key="2">
    <source>
        <dbReference type="Proteomes" id="UP000269945"/>
    </source>
</evidence>
<gene>
    <name evidence="1" type="ORF">BN2614_LOCUS1</name>
</gene>
<name>A0A9X9PYQ4_GULGU</name>
<organism evidence="1 2">
    <name type="scientific">Gulo gulo</name>
    <name type="common">Wolverine</name>
    <name type="synonym">Gluton</name>
    <dbReference type="NCBI Taxonomy" id="48420"/>
    <lineage>
        <taxon>Eukaryota</taxon>
        <taxon>Metazoa</taxon>
        <taxon>Chordata</taxon>
        <taxon>Craniata</taxon>
        <taxon>Vertebrata</taxon>
        <taxon>Euteleostomi</taxon>
        <taxon>Mammalia</taxon>
        <taxon>Eutheria</taxon>
        <taxon>Laurasiatheria</taxon>
        <taxon>Carnivora</taxon>
        <taxon>Caniformia</taxon>
        <taxon>Musteloidea</taxon>
        <taxon>Mustelidae</taxon>
        <taxon>Guloninae</taxon>
        <taxon>Gulo</taxon>
    </lineage>
</organism>
<accession>A0A9X9PYQ4</accession>
<reference evidence="1 2" key="1">
    <citation type="submission" date="2018-10" db="EMBL/GenBank/DDBJ databases">
        <authorList>
            <person name="Ekblom R."/>
            <person name="Jareborg N."/>
        </authorList>
    </citation>
    <scope>NUCLEOTIDE SEQUENCE [LARGE SCALE GENOMIC DNA]</scope>
    <source>
        <tissue evidence="1">Muscle</tissue>
    </source>
</reference>
<dbReference type="Proteomes" id="UP000269945">
    <property type="component" value="Unassembled WGS sequence"/>
</dbReference>